<dbReference type="Proteomes" id="UP000021816">
    <property type="component" value="Unassembled WGS sequence"/>
</dbReference>
<feature type="region of interest" description="Disordered" evidence="2">
    <location>
        <begin position="224"/>
        <end position="247"/>
    </location>
</feature>
<reference evidence="4 5" key="1">
    <citation type="submission" date="2014-02" db="EMBL/GenBank/DDBJ databases">
        <title>Expanding our view of genomic diversity in Candidatus Accumulibacter clades.</title>
        <authorList>
            <person name="Skennerton C.T."/>
            <person name="Barr J.J."/>
            <person name="Slater F.R."/>
            <person name="Bond P.L."/>
            <person name="Tyson G.W."/>
        </authorList>
    </citation>
    <scope>NUCLEOTIDE SEQUENCE [LARGE SCALE GENOMIC DNA]</scope>
    <source>
        <strain evidence="5">BA-92</strain>
    </source>
</reference>
<dbReference type="InterPro" id="IPR056823">
    <property type="entry name" value="TEN-like_YD-shell"/>
</dbReference>
<organism evidence="4 5">
    <name type="scientific">Candidatus Accumulibacter appositus</name>
    <dbReference type="NCBI Taxonomy" id="1454003"/>
    <lineage>
        <taxon>Bacteria</taxon>
        <taxon>Pseudomonadati</taxon>
        <taxon>Pseudomonadota</taxon>
        <taxon>Betaproteobacteria</taxon>
        <taxon>Candidatus Accumulibacter</taxon>
    </lineage>
</organism>
<dbReference type="Pfam" id="PF25023">
    <property type="entry name" value="TEN_YD-shell"/>
    <property type="match status" value="2"/>
</dbReference>
<dbReference type="PATRIC" id="fig|1454003.3.peg.2829"/>
<proteinExistence type="predicted"/>
<name>A0A011PP38_9PROT</name>
<dbReference type="AlphaFoldDB" id="A0A011PP38"/>
<dbReference type="SUPFAM" id="SSF63829">
    <property type="entry name" value="Calcium-dependent phosphotriesterase"/>
    <property type="match status" value="1"/>
</dbReference>
<evidence type="ECO:0000256" key="1">
    <source>
        <dbReference type="ARBA" id="ARBA00022737"/>
    </source>
</evidence>
<dbReference type="PANTHER" id="PTHR32305">
    <property type="match status" value="1"/>
</dbReference>
<evidence type="ECO:0000259" key="3">
    <source>
        <dbReference type="Pfam" id="PF25023"/>
    </source>
</evidence>
<dbReference type="PANTHER" id="PTHR32305:SF15">
    <property type="entry name" value="PROTEIN RHSA-RELATED"/>
    <property type="match status" value="1"/>
</dbReference>
<feature type="domain" description="Teneurin-like YD-shell" evidence="3">
    <location>
        <begin position="267"/>
        <end position="494"/>
    </location>
</feature>
<comment type="caution">
    <text evidence="4">The sequence shown here is derived from an EMBL/GenBank/DDBJ whole genome shotgun (WGS) entry which is preliminary data.</text>
</comment>
<evidence type="ECO:0000256" key="2">
    <source>
        <dbReference type="SAM" id="MobiDB-lite"/>
    </source>
</evidence>
<keyword evidence="1" id="KW-0677">Repeat</keyword>
<dbReference type="InterPro" id="IPR050708">
    <property type="entry name" value="T6SS_VgrG/RHS"/>
</dbReference>
<dbReference type="Gene3D" id="2.180.10.10">
    <property type="entry name" value="RHS repeat-associated core"/>
    <property type="match status" value="1"/>
</dbReference>
<dbReference type="NCBIfam" id="TIGR03696">
    <property type="entry name" value="Rhs_assc_core"/>
    <property type="match status" value="1"/>
</dbReference>
<dbReference type="EMBL" id="JEMX01000065">
    <property type="protein sequence ID" value="EXI78782.1"/>
    <property type="molecule type" value="Genomic_DNA"/>
</dbReference>
<feature type="domain" description="Teneurin-like YD-shell" evidence="3">
    <location>
        <begin position="53"/>
        <end position="172"/>
    </location>
</feature>
<sequence>MSAVARLHAWQDAQASARQVVVEQGLPREVHEGAAISRYGWRAGELAEIVEADGERWSYAYGDDGRLLAVDRDGRRWADYGYDAAGRLSEVCRPDGPLAHSYDEQGRLLRTLRGDASPFVYRWQEQRVASARSDHEESRFHYDARGRVTGIDQRVGGHELSLRFSFDGQGRLQRLDFPQWQQTISFAWDARGRPAAVDWNARQVASFGSDDAARRSWAESRDGVRSETWHEAGSGRPTRQVISRQGQEIRSSELRRDEAFRLLAEGSRRYRYDFCGRLCEAREGDHVWAYRHDARDNVLAEGGPDRDVESDSAGRIRRVRQGAGERVFRHNQAGELLELLVDGKRVARCLYDHKGRLILKSGPQGSERYLYGPDDALLAIADGAGNPRLIYLRLPTGIVGMIDFREDSEGRVVCLHCDAHGNLLFAGSEDDREALAGPFASDPYGLPLAVEGGGENPVPYLYRGRLWHADLGLYRIGGRWYDPALRRFLTPDTYTGAPDDARLLNPFRKAGEQRMARAQILADWLRQPRLRNRTAYCANDPINRFDPDGHWSFGGVLLSLLGVLWTLPNTAFGLAVEVTCLLGEVVRWLVCLFSGGNVSWQTPGFDAAASGRLNAFALVFKGGWLGSFESLLGITFGNVIFVNGEYEQHPEWKRLPDPVRPPAYGGAQTIPKSQALYEHELRHVNQYSWWGPFFHLGLPLFGVYEWDVILNGYQNAGFEQDAREHGGF</sequence>
<dbReference type="NCBIfam" id="TIGR01643">
    <property type="entry name" value="YD_repeat_2x"/>
    <property type="match status" value="1"/>
</dbReference>
<evidence type="ECO:0000313" key="5">
    <source>
        <dbReference type="Proteomes" id="UP000021816"/>
    </source>
</evidence>
<protein>
    <submittedName>
        <fullName evidence="4">YD repeat (Two copies)</fullName>
    </submittedName>
</protein>
<evidence type="ECO:0000313" key="4">
    <source>
        <dbReference type="EMBL" id="EXI78782.1"/>
    </source>
</evidence>
<dbReference type="InterPro" id="IPR022385">
    <property type="entry name" value="Rhs_assc_core"/>
</dbReference>
<dbReference type="STRING" id="1454003.AW10_02772"/>
<accession>A0A011PP38</accession>
<gene>
    <name evidence="4" type="ORF">AW10_02772</name>
</gene>
<dbReference type="InterPro" id="IPR006530">
    <property type="entry name" value="YD"/>
</dbReference>